<dbReference type="EMBL" id="JAEPRD010000032">
    <property type="protein sequence ID" value="KAG2206162.1"/>
    <property type="molecule type" value="Genomic_DNA"/>
</dbReference>
<organism evidence="1 2">
    <name type="scientific">Mucor saturninus</name>
    <dbReference type="NCBI Taxonomy" id="64648"/>
    <lineage>
        <taxon>Eukaryota</taxon>
        <taxon>Fungi</taxon>
        <taxon>Fungi incertae sedis</taxon>
        <taxon>Mucoromycota</taxon>
        <taxon>Mucoromycotina</taxon>
        <taxon>Mucoromycetes</taxon>
        <taxon>Mucorales</taxon>
        <taxon>Mucorineae</taxon>
        <taxon>Mucoraceae</taxon>
        <taxon>Mucor</taxon>
    </lineage>
</organism>
<accession>A0A8H7R853</accession>
<gene>
    <name evidence="1" type="ORF">INT47_003811</name>
</gene>
<protein>
    <submittedName>
        <fullName evidence="1">Uncharacterized protein</fullName>
    </submittedName>
</protein>
<dbReference type="PANTHER" id="PTHR34365">
    <property type="entry name" value="ENOLASE (DUF1399)"/>
    <property type="match status" value="1"/>
</dbReference>
<dbReference type="OrthoDB" id="2684236at2759"/>
<evidence type="ECO:0000313" key="1">
    <source>
        <dbReference type="EMBL" id="KAG2206162.1"/>
    </source>
</evidence>
<dbReference type="AlphaFoldDB" id="A0A8H7R853"/>
<dbReference type="Pfam" id="PF07173">
    <property type="entry name" value="GRDP-like"/>
    <property type="match status" value="1"/>
</dbReference>
<dbReference type="InterPro" id="IPR009836">
    <property type="entry name" value="GRDP-like"/>
</dbReference>
<sequence length="694" mass="80132">MLFYDDPPLQAISMDFPVVDKVVNTDNCYYYLSLLERFVSVIELMDKEELLQYLVRAESRYFRWIFCPLFISTKREVPPLGLFSVFYADIAFFWQTHMLSPLRYHEDMIKHFGGNNEDCPIPLKDIHESRYEPTPKALHQWKKVMGKSELYIFEGSRTESYDTKTSISCIVCGIPAKTSWKNYTEWRTNPDVAIRCYCCDAEYTIKHCGKANLFRDISYDFKISGLSLDKKGQFNPKKNIKIENHLLSSHNLAKLPFDSGGNQIRNFMATNQERFNPNGNNTKKNQEQNELMGAIMTTYFCTPYRGSIDMLMAVTRQLKFAIRVTSQIDWQLPNGIIYGIRGYFQFIRILKFSPGLVGVPDVGIDLAWHTHMLHPARYRDFTTSHLKKILNHDDCIPPEQLSWFEEKFDMAKRYFLKEDSSTTAKKDYLAFGYQSRDGNFIIDDDMIDPNLTSVSYHDRRAVSEFVHFNNSEADQETLFKSVQHTKLGFIGTSTSGGERSLRPIGHIPGYRGVLPTLADQIRRKLPPYLAAKYNDNMVRSSIVSSSNGREGDAPPPAYGAENDMPPSFDEPLAIQKFDWSKLIILFASMNNGRNVTRFVYSKDALPGFGQYDIEIYSPMLIGTGQKATILGKIDVYELYPKLDFASNLTVNAIHNNQNQHLQQLQLMQQQQQIQQQMEQSQNQQMQQQIDQQNY</sequence>
<reference evidence="1" key="1">
    <citation type="submission" date="2020-12" db="EMBL/GenBank/DDBJ databases">
        <title>Metabolic potential, ecology and presence of endohyphal bacteria is reflected in genomic diversity of Mucoromycotina.</title>
        <authorList>
            <person name="Muszewska A."/>
            <person name="Okrasinska A."/>
            <person name="Steczkiewicz K."/>
            <person name="Drgas O."/>
            <person name="Orlowska M."/>
            <person name="Perlinska-Lenart U."/>
            <person name="Aleksandrzak-Piekarczyk T."/>
            <person name="Szatraj K."/>
            <person name="Zielenkiewicz U."/>
            <person name="Pilsyk S."/>
            <person name="Malc E."/>
            <person name="Mieczkowski P."/>
            <person name="Kruszewska J.S."/>
            <person name="Biernat P."/>
            <person name="Pawlowska J."/>
        </authorList>
    </citation>
    <scope>NUCLEOTIDE SEQUENCE</scope>
    <source>
        <strain evidence="1">WA0000017839</strain>
    </source>
</reference>
<dbReference type="Proteomes" id="UP000603453">
    <property type="component" value="Unassembled WGS sequence"/>
</dbReference>
<keyword evidence="2" id="KW-1185">Reference proteome</keyword>
<evidence type="ECO:0000313" key="2">
    <source>
        <dbReference type="Proteomes" id="UP000603453"/>
    </source>
</evidence>
<name>A0A8H7R853_9FUNG</name>
<dbReference type="PANTHER" id="PTHR34365:SF7">
    <property type="entry name" value="GLYCINE-RICH DOMAIN-CONTAINING PROTEIN 1"/>
    <property type="match status" value="1"/>
</dbReference>
<proteinExistence type="predicted"/>
<comment type="caution">
    <text evidence="1">The sequence shown here is derived from an EMBL/GenBank/DDBJ whole genome shotgun (WGS) entry which is preliminary data.</text>
</comment>